<evidence type="ECO:0000256" key="1">
    <source>
        <dbReference type="SAM" id="Phobius"/>
    </source>
</evidence>
<dbReference type="AlphaFoldDB" id="A0A0C2N508"/>
<protein>
    <submittedName>
        <fullName evidence="2">Uncharacterized protein</fullName>
    </submittedName>
</protein>
<organism evidence="2 3">
    <name type="scientific">Thelohanellus kitauei</name>
    <name type="common">Myxosporean</name>
    <dbReference type="NCBI Taxonomy" id="669202"/>
    <lineage>
        <taxon>Eukaryota</taxon>
        <taxon>Metazoa</taxon>
        <taxon>Cnidaria</taxon>
        <taxon>Myxozoa</taxon>
        <taxon>Myxosporea</taxon>
        <taxon>Bivalvulida</taxon>
        <taxon>Platysporina</taxon>
        <taxon>Myxobolidae</taxon>
        <taxon>Thelohanellus</taxon>
    </lineage>
</organism>
<gene>
    <name evidence="2" type="ORF">RF11_04977</name>
</gene>
<dbReference type="EMBL" id="JWZT01000308">
    <property type="protein sequence ID" value="KII74711.1"/>
    <property type="molecule type" value="Genomic_DNA"/>
</dbReference>
<evidence type="ECO:0000313" key="3">
    <source>
        <dbReference type="Proteomes" id="UP000031668"/>
    </source>
</evidence>
<proteinExistence type="predicted"/>
<keyword evidence="1" id="KW-0812">Transmembrane</keyword>
<dbReference type="Proteomes" id="UP000031668">
    <property type="component" value="Unassembled WGS sequence"/>
</dbReference>
<comment type="caution">
    <text evidence="2">The sequence shown here is derived from an EMBL/GenBank/DDBJ whole genome shotgun (WGS) entry which is preliminary data.</text>
</comment>
<keyword evidence="3" id="KW-1185">Reference proteome</keyword>
<evidence type="ECO:0000313" key="2">
    <source>
        <dbReference type="EMBL" id="KII74711.1"/>
    </source>
</evidence>
<name>A0A0C2N508_THEKT</name>
<reference evidence="2 3" key="1">
    <citation type="journal article" date="2014" name="Genome Biol. Evol.">
        <title>The genome of the myxosporean Thelohanellus kitauei shows adaptations to nutrient acquisition within its fish host.</title>
        <authorList>
            <person name="Yang Y."/>
            <person name="Xiong J."/>
            <person name="Zhou Z."/>
            <person name="Huo F."/>
            <person name="Miao W."/>
            <person name="Ran C."/>
            <person name="Liu Y."/>
            <person name="Zhang J."/>
            <person name="Feng J."/>
            <person name="Wang M."/>
            <person name="Wang M."/>
            <person name="Wang L."/>
            <person name="Yao B."/>
        </authorList>
    </citation>
    <scope>NUCLEOTIDE SEQUENCE [LARGE SCALE GENOMIC DNA]</scope>
    <source>
        <strain evidence="2">Wuqing</strain>
    </source>
</reference>
<keyword evidence="1" id="KW-0472">Membrane</keyword>
<sequence>MNRFDFEESTLIIKFEEYSEQTLWSYLEIKCNLVDRTEYIEISQCNISARTEDKKSEHHHFFDNEWKMEKKTQYEIENLKKTFNIDQDGSKYLRFIITNITIEPQMLHSNMPLKQITMGINENDFTCVNILPLIDSSKTNKLWWYLIILIVPVTIILAM</sequence>
<keyword evidence="1" id="KW-1133">Transmembrane helix</keyword>
<accession>A0A0C2N508</accession>
<feature type="transmembrane region" description="Helical" evidence="1">
    <location>
        <begin position="142"/>
        <end position="158"/>
    </location>
</feature>